<dbReference type="RefSeq" id="WP_168412134.1">
    <property type="nucleotide sequence ID" value="NZ_JAAXPW010000008.1"/>
</dbReference>
<organism evidence="3 4">
    <name type="scientific">Ureibacillus thermosphaericus</name>
    <dbReference type="NCBI Taxonomy" id="51173"/>
    <lineage>
        <taxon>Bacteria</taxon>
        <taxon>Bacillati</taxon>
        <taxon>Bacillota</taxon>
        <taxon>Bacilli</taxon>
        <taxon>Bacillales</taxon>
        <taxon>Caryophanaceae</taxon>
        <taxon>Ureibacillus</taxon>
    </lineage>
</organism>
<gene>
    <name evidence="3" type="ORF">HNR36_001010</name>
</gene>
<evidence type="ECO:0000313" key="3">
    <source>
        <dbReference type="EMBL" id="MBB5148624.1"/>
    </source>
</evidence>
<feature type="domain" description="KilA-N DNA-binding" evidence="1">
    <location>
        <begin position="8"/>
        <end position="90"/>
    </location>
</feature>
<reference evidence="3 4" key="1">
    <citation type="submission" date="2020-08" db="EMBL/GenBank/DDBJ databases">
        <title>Genomic Encyclopedia of Type Strains, Phase IV (KMG-IV): sequencing the most valuable type-strain genomes for metagenomic binning, comparative biology and taxonomic classification.</title>
        <authorList>
            <person name="Goeker M."/>
        </authorList>
    </citation>
    <scope>NUCLEOTIDE SEQUENCE [LARGE SCALE GENOMIC DNA]</scope>
    <source>
        <strain evidence="3 4">DSM 10633</strain>
    </source>
</reference>
<evidence type="ECO:0000259" key="2">
    <source>
        <dbReference type="Pfam" id="PF10552"/>
    </source>
</evidence>
<dbReference type="AlphaFoldDB" id="A0A840PTU6"/>
<proteinExistence type="predicted"/>
<name>A0A840PTU6_URETH</name>
<evidence type="ECO:0000259" key="1">
    <source>
        <dbReference type="Pfam" id="PF10543"/>
    </source>
</evidence>
<dbReference type="InterPro" id="IPR018878">
    <property type="entry name" value="ORF6C_dom"/>
</dbReference>
<protein>
    <recommendedName>
        <fullName evidence="5">KilA-N DNA-binding domain-containing protein</fullName>
    </recommendedName>
</protein>
<dbReference type="Proteomes" id="UP000557217">
    <property type="component" value="Unassembled WGS sequence"/>
</dbReference>
<dbReference type="Pfam" id="PF10543">
    <property type="entry name" value="ORF6N"/>
    <property type="match status" value="1"/>
</dbReference>
<evidence type="ECO:0000313" key="4">
    <source>
        <dbReference type="Proteomes" id="UP000557217"/>
    </source>
</evidence>
<dbReference type="InterPro" id="IPR018873">
    <property type="entry name" value="KilA-N_DNA-bd_domain"/>
</dbReference>
<evidence type="ECO:0008006" key="5">
    <source>
        <dbReference type="Google" id="ProtNLM"/>
    </source>
</evidence>
<feature type="domain" description="ORF6C" evidence="2">
    <location>
        <begin position="127"/>
        <end position="215"/>
    </location>
</feature>
<sequence>MQQLQEREIIAHNDIRVLTTAQLAESLNTKSSIINRNFQRNKKNFLHGVHYFALTGEELKRFKASRQNDVTLKYVSVLYLWTEQGAWMHARHLKTEKARTAMNALIANYFSTSKQFQRQEHLPIPYERFIEIERKVEWLEQQLREVTLHSGEQIRVRKAVAARVYELSEKPGSKSKQLLFRELYAALKERYQVGSYRDIKQYQLQDALRFIETWEGRL</sequence>
<dbReference type="Pfam" id="PF10552">
    <property type="entry name" value="ORF6C"/>
    <property type="match status" value="1"/>
</dbReference>
<comment type="caution">
    <text evidence="3">The sequence shown here is derived from an EMBL/GenBank/DDBJ whole genome shotgun (WGS) entry which is preliminary data.</text>
</comment>
<keyword evidence="4" id="KW-1185">Reference proteome</keyword>
<accession>A0A840PTU6</accession>
<dbReference type="EMBL" id="JACHGZ010000008">
    <property type="protein sequence ID" value="MBB5148624.1"/>
    <property type="molecule type" value="Genomic_DNA"/>
</dbReference>